<evidence type="ECO:0000313" key="4">
    <source>
        <dbReference type="EMBL" id="MBO3794949.1"/>
    </source>
</evidence>
<organism evidence="1 7">
    <name type="scientific">Bacillus subtilis</name>
    <dbReference type="NCBI Taxonomy" id="1423"/>
    <lineage>
        <taxon>Bacteria</taxon>
        <taxon>Bacillati</taxon>
        <taxon>Bacillota</taxon>
        <taxon>Bacilli</taxon>
        <taxon>Bacillales</taxon>
        <taxon>Bacillaceae</taxon>
        <taxon>Bacillus</taxon>
    </lineage>
</organism>
<evidence type="ECO:0000313" key="1">
    <source>
        <dbReference type="EMBL" id="KIU12440.1"/>
    </source>
</evidence>
<dbReference type="Proteomes" id="UP000032247">
    <property type="component" value="Unassembled WGS sequence"/>
</dbReference>
<gene>
    <name evidence="5" type="primary">ykpC</name>
    <name evidence="3" type="ORF">B4122_4459</name>
    <name evidence="2" type="ORF">B4122_4667</name>
    <name evidence="4" type="ORF">J5227_11680</name>
    <name evidence="5" type="ORF">P5633_16430</name>
    <name evidence="6" type="ORF">QL281_20400</name>
    <name evidence="1" type="ORF">SC09_Contig19orf00921</name>
</gene>
<dbReference type="EMBL" id="JAGFPW010000008">
    <property type="protein sequence ID" value="MBO3794949.1"/>
    <property type="molecule type" value="Genomic_DNA"/>
</dbReference>
<dbReference type="GeneID" id="86874048"/>
<dbReference type="EMBL" id="LJZV01000034">
    <property type="protein sequence ID" value="KZD87160.1"/>
    <property type="molecule type" value="Genomic_DNA"/>
</dbReference>
<dbReference type="Proteomes" id="UP000665181">
    <property type="component" value="Unassembled WGS sequence"/>
</dbReference>
<evidence type="ECO:0000313" key="7">
    <source>
        <dbReference type="Proteomes" id="UP000032247"/>
    </source>
</evidence>
<evidence type="ECO:0000313" key="8">
    <source>
        <dbReference type="Proteomes" id="UP000076442"/>
    </source>
</evidence>
<dbReference type="Pfam" id="PF17447">
    <property type="entry name" value="YkpC"/>
    <property type="match status" value="1"/>
</dbReference>
<dbReference type="AlphaFoldDB" id="A0A0A1ME08"/>
<dbReference type="EMBL" id="LJZV01000028">
    <property type="protein sequence ID" value="KZD88291.1"/>
    <property type="molecule type" value="Genomic_DNA"/>
</dbReference>
<evidence type="ECO:0000313" key="5">
    <source>
        <dbReference type="EMBL" id="WEY83922.1"/>
    </source>
</evidence>
<dbReference type="STRING" id="483913.AN935_07545"/>
<accession>A0A0A1ME08</accession>
<dbReference type="RefSeq" id="WP_003238865.1">
    <property type="nucleotide sequence ID" value="NZ_AP024621.1"/>
</dbReference>
<dbReference type="InterPro" id="IPR035379">
    <property type="entry name" value="YkpC-like"/>
</dbReference>
<sequence>MLRDLGRRVAIAAILSGIILGGMSISLANMPHSPAGGTVKLNHP</sequence>
<reference evidence="4" key="3">
    <citation type="submission" date="2021-03" db="EMBL/GenBank/DDBJ databases">
        <title>Isolation of Bacillus subtilis from fermented food sample.</title>
        <authorList>
            <person name="Lakshmanan V."/>
            <person name="Athira K."/>
            <person name="Rajagopal K."/>
        </authorList>
    </citation>
    <scope>NUCLEOTIDE SEQUENCE</scope>
    <source>
        <strain evidence="4">S1</strain>
    </source>
</reference>
<dbReference type="EMBL" id="CP125292">
    <property type="protein sequence ID" value="WHM21106.1"/>
    <property type="molecule type" value="Genomic_DNA"/>
</dbReference>
<reference evidence="6" key="5">
    <citation type="submission" date="2023-05" db="EMBL/GenBank/DDBJ databases">
        <title>Complete genome sequence of Bacillus subtilis SRCM117797 isolated from Soybean paste.</title>
        <authorList>
            <person name="Abraha H.B."/>
            <person name="Kim K.-P."/>
            <person name="Ryu M.-S."/>
            <person name="Jeong D.-Y."/>
        </authorList>
    </citation>
    <scope>NUCLEOTIDE SEQUENCE</scope>
    <source>
        <strain evidence="6">SRCM117797</strain>
    </source>
</reference>
<reference evidence="1 7" key="1">
    <citation type="submission" date="2014-12" db="EMBL/GenBank/DDBJ databases">
        <title>Comparative genome analysis of Bacillus coagulans HM-08, Clostridium butyricum HM-68, Bacillus subtilis HM-66 and Bacillus licheniformis BL-09.</title>
        <authorList>
            <person name="Zhang H."/>
        </authorList>
    </citation>
    <scope>NUCLEOTIDE SEQUENCE [LARGE SCALE GENOMIC DNA]</scope>
    <source>
        <strain evidence="1 7">HM-66</strain>
    </source>
</reference>
<dbReference type="Proteomes" id="UP001229422">
    <property type="component" value="Chromosome"/>
</dbReference>
<dbReference type="PATRIC" id="fig|1423.134.peg.3112"/>
<proteinExistence type="predicted"/>
<protein>
    <submittedName>
        <fullName evidence="4">Protein YkpC</fullName>
    </submittedName>
</protein>
<reference evidence="5" key="4">
    <citation type="submission" date="2023-03" db="EMBL/GenBank/DDBJ databases">
        <title>Complete genome sequences of 52 Bacillus and Priestia strains isolated from West-African fermentations and 26 reference strains from the DSMZ collection.</title>
        <authorList>
            <person name="Wiedenbein E.S."/>
            <person name="Canoy T.S."/>
            <person name="Hui Y."/>
            <person name="Parkouda C."/>
            <person name="Dawende C."/>
            <person name="Ametefe E."/>
            <person name="Jespersen L."/>
            <person name="Nielsen D.S."/>
        </authorList>
    </citation>
    <scope>NUCLEOTIDE SEQUENCE</scope>
    <source>
        <strain evidence="5">PRO56</strain>
    </source>
</reference>
<name>A0A0A1ME08_BACIU</name>
<dbReference type="EMBL" id="CP120576">
    <property type="protein sequence ID" value="WEY83922.1"/>
    <property type="molecule type" value="Genomic_DNA"/>
</dbReference>
<dbReference type="Proteomes" id="UP000076442">
    <property type="component" value="Unassembled WGS sequence"/>
</dbReference>
<evidence type="ECO:0000313" key="3">
    <source>
        <dbReference type="EMBL" id="KZD88291.1"/>
    </source>
</evidence>
<dbReference type="EMBL" id="JXBC01000002">
    <property type="protein sequence ID" value="KIU12440.1"/>
    <property type="molecule type" value="Genomic_DNA"/>
</dbReference>
<reference evidence="2 8" key="2">
    <citation type="submission" date="2015-09" db="EMBL/GenBank/DDBJ databases">
        <title>Spore heat resistance.</title>
        <authorList>
            <person name="Boekhorst J."/>
            <person name="Berendsen E.M."/>
            <person name="Wells-Bennik M.H."/>
            <person name="Kuipers O.P."/>
        </authorList>
    </citation>
    <scope>NUCLEOTIDE SEQUENCE [LARGE SCALE GENOMIC DNA]</scope>
    <source>
        <strain evidence="2 8">B4122</strain>
    </source>
</reference>
<evidence type="ECO:0000313" key="6">
    <source>
        <dbReference type="EMBL" id="WHM21106.1"/>
    </source>
</evidence>
<dbReference type="Proteomes" id="UP001214898">
    <property type="component" value="Chromosome"/>
</dbReference>
<evidence type="ECO:0000313" key="2">
    <source>
        <dbReference type="EMBL" id="KZD87160.1"/>
    </source>
</evidence>